<dbReference type="SUPFAM" id="SSF52540">
    <property type="entry name" value="P-loop containing nucleoside triphosphate hydrolases"/>
    <property type="match status" value="1"/>
</dbReference>
<dbReference type="InterPro" id="IPR027417">
    <property type="entry name" value="P-loop_NTPase"/>
</dbReference>
<dbReference type="EMBL" id="LR828257">
    <property type="protein sequence ID" value="CAD0348949.1"/>
    <property type="molecule type" value="Genomic_DNA"/>
</dbReference>
<dbReference type="GO" id="GO:0016887">
    <property type="term" value="F:ATP hydrolysis activity"/>
    <property type="evidence" value="ECO:0007669"/>
    <property type="project" value="InterPro"/>
</dbReference>
<proteinExistence type="predicted"/>
<dbReference type="PANTHER" id="PTHR43581">
    <property type="entry name" value="ATP/GTP PHOSPHATASE"/>
    <property type="match status" value="1"/>
</dbReference>
<evidence type="ECO:0000313" key="3">
    <source>
        <dbReference type="Proteomes" id="UP000515406"/>
    </source>
</evidence>
<dbReference type="AlphaFoldDB" id="A0A6V7ECH9"/>
<dbReference type="Pfam" id="PF13304">
    <property type="entry name" value="AAA_21"/>
    <property type="match status" value="1"/>
</dbReference>
<dbReference type="InterPro" id="IPR034139">
    <property type="entry name" value="TOPRIM_OLD"/>
</dbReference>
<gene>
    <name evidence="2" type="ORF">CFBP498_34120</name>
</gene>
<dbReference type="InterPro" id="IPR051396">
    <property type="entry name" value="Bact_Antivir_Def_Nuclease"/>
</dbReference>
<feature type="domain" description="AAA+ ATPase" evidence="1">
    <location>
        <begin position="25"/>
        <end position="375"/>
    </location>
</feature>
<dbReference type="GO" id="GO:0005524">
    <property type="term" value="F:ATP binding"/>
    <property type="evidence" value="ECO:0007669"/>
    <property type="project" value="InterPro"/>
</dbReference>
<evidence type="ECO:0000313" key="2">
    <source>
        <dbReference type="EMBL" id="CAD0348943.1"/>
    </source>
</evidence>
<dbReference type="InterPro" id="IPR003959">
    <property type="entry name" value="ATPase_AAA_core"/>
</dbReference>
<dbReference type="RefSeq" id="WP_232095536.1">
    <property type="nucleotide sequence ID" value="NZ_JAJTZO010000136.1"/>
</dbReference>
<dbReference type="PANTHER" id="PTHR43581:SF2">
    <property type="entry name" value="EXCINUCLEASE ATPASE SUBUNIT"/>
    <property type="match status" value="1"/>
</dbReference>
<organism evidence="2 3">
    <name type="scientific">Xanthomonas hortorum pv. vitians</name>
    <dbReference type="NCBI Taxonomy" id="83224"/>
    <lineage>
        <taxon>Bacteria</taxon>
        <taxon>Pseudomonadati</taxon>
        <taxon>Pseudomonadota</taxon>
        <taxon>Gammaproteobacteria</taxon>
        <taxon>Lysobacterales</taxon>
        <taxon>Lysobacteraceae</taxon>
        <taxon>Xanthomonas</taxon>
    </lineage>
</organism>
<keyword evidence="3" id="KW-1185">Reference proteome</keyword>
<protein>
    <recommendedName>
        <fullName evidence="1">AAA+ ATPase domain-containing protein</fullName>
    </recommendedName>
</protein>
<reference evidence="2 3" key="1">
    <citation type="submission" date="2020-07" db="EMBL/GenBank/DDBJ databases">
        <authorList>
            <person name="Pothier F. J."/>
        </authorList>
    </citation>
    <scope>NUCLEOTIDE SEQUENCE [LARGE SCALE GENOMIC DNA]</scope>
    <source>
        <strain evidence="2 3">CFBP 498</strain>
    </source>
</reference>
<name>A0A6V7ECH9_9XANT</name>
<dbReference type="CDD" id="cd01026">
    <property type="entry name" value="TOPRIM_OLD"/>
    <property type="match status" value="1"/>
</dbReference>
<dbReference type="EMBL" id="LR828257">
    <property type="protein sequence ID" value="CAD0348943.1"/>
    <property type="molecule type" value="Genomic_DNA"/>
</dbReference>
<dbReference type="SMART" id="SM00382">
    <property type="entry name" value="AAA"/>
    <property type="match status" value="1"/>
</dbReference>
<dbReference type="Pfam" id="PF20469">
    <property type="entry name" value="OLD-like_TOPRIM"/>
    <property type="match status" value="1"/>
</dbReference>
<evidence type="ECO:0000259" key="1">
    <source>
        <dbReference type="SMART" id="SM00382"/>
    </source>
</evidence>
<dbReference type="Proteomes" id="UP000515406">
    <property type="component" value="Chromosome"/>
</dbReference>
<dbReference type="Gene3D" id="3.40.50.300">
    <property type="entry name" value="P-loop containing nucleotide triphosphate hydrolases"/>
    <property type="match status" value="2"/>
</dbReference>
<dbReference type="InterPro" id="IPR003593">
    <property type="entry name" value="AAA+_ATPase"/>
</dbReference>
<accession>A0A6V7ECH9</accession>
<dbReference type="Pfam" id="PF11398">
    <property type="entry name" value="DUF2813"/>
    <property type="match status" value="1"/>
</dbReference>
<sequence>MFMQLAVVRISNFWSFGPEPVEVKLDSMTYLLGPNGAGKTAVLTALARMFGTTGGMRAVLPSDFHVAMGEVPAEGKAASLWIETDFTFPEVEEGEGTAAVPIFFSHMQLQSAGEVPGVRIRLTAEMDESGEIEQRLEYVLAADEDGAPTQLRGMPKLDRQAIQVHYLPARRNPADHIAYSAASLLGRALRAADWTAERTKANDLSGQLGEAVTENAGVAAFGKALTVGWGKLHKGKFFAAPSIAFGKGGLAEVLKQVSVRFSPGHETPSVDFERLSDGQQSLLYISLVLAAHAVDVAAFADEESPFDRARLRPAAFTLLAVEEPENSLSPQYLGRVIQSLRDLKKESGGQAIVATHSPAILRRATPDLIRHLRLDADRTTQVSQIVLPDEAQESGKFVRQAVMAYPEVYFAKLVVLGEGDSEDIVLHRMLSAMGIEADAASVCVAPLGGRHINHFWRLLSSLSVPYVTLLDLDYGRFGGGWGRIRTAHRYLRSYPNGHAIRTIAELKVMPGWKASCLTPEFKAEREFLMQAGVFFESPIDLDYAMIMKFPETYGIDQYVPTDEEEKKSIAKAVLGKNGSFELFEPIDKGYFRDYHRIFKLGSKPAAHLQAMSKITDEQLLNGAPKSLKDLCKRVIAMLAEDVE</sequence>
<dbReference type="InterPro" id="IPR022602">
    <property type="entry name" value="DUF2813"/>
</dbReference>